<evidence type="ECO:0000259" key="2">
    <source>
        <dbReference type="Pfam" id="PF22936"/>
    </source>
</evidence>
<dbReference type="SUPFAM" id="SSF57756">
    <property type="entry name" value="Retrovirus zinc finger-like domains"/>
    <property type="match status" value="1"/>
</dbReference>
<feature type="compositionally biased region" description="Basic residues" evidence="1">
    <location>
        <begin position="225"/>
        <end position="239"/>
    </location>
</feature>
<dbReference type="GO" id="GO:0008270">
    <property type="term" value="F:zinc ion binding"/>
    <property type="evidence" value="ECO:0007669"/>
    <property type="project" value="InterPro"/>
</dbReference>
<dbReference type="Pfam" id="PF14223">
    <property type="entry name" value="Retrotran_gag_2"/>
    <property type="match status" value="1"/>
</dbReference>
<dbReference type="PANTHER" id="PTHR47481:SF9">
    <property type="entry name" value="RETROTRANSPOSON GAG DOMAIN-CONTAINING PROTEIN"/>
    <property type="match status" value="1"/>
</dbReference>
<dbReference type="GO" id="GO:0003676">
    <property type="term" value="F:nucleic acid binding"/>
    <property type="evidence" value="ECO:0007669"/>
    <property type="project" value="InterPro"/>
</dbReference>
<evidence type="ECO:0000313" key="4">
    <source>
        <dbReference type="Proteomes" id="UP000288805"/>
    </source>
</evidence>
<dbReference type="Pfam" id="PF22936">
    <property type="entry name" value="Pol_BBD"/>
    <property type="match status" value="1"/>
</dbReference>
<name>A0A438C6W9_VITVI</name>
<dbReference type="AlphaFoldDB" id="A0A438C6W9"/>
<dbReference type="Proteomes" id="UP000288805">
    <property type="component" value="Unassembled WGS sequence"/>
</dbReference>
<dbReference type="PANTHER" id="PTHR47481">
    <property type="match status" value="1"/>
</dbReference>
<feature type="compositionally biased region" description="Polar residues" evidence="1">
    <location>
        <begin position="214"/>
        <end position="224"/>
    </location>
</feature>
<evidence type="ECO:0000256" key="1">
    <source>
        <dbReference type="SAM" id="MobiDB-lite"/>
    </source>
</evidence>
<dbReference type="EMBL" id="QGNW01002505">
    <property type="protein sequence ID" value="RVW18995.1"/>
    <property type="molecule type" value="Genomic_DNA"/>
</dbReference>
<feature type="domain" description="Retrovirus-related Pol polyprotein from transposon TNT 1-94-like beta-barrel" evidence="2">
    <location>
        <begin position="281"/>
        <end position="358"/>
    </location>
</feature>
<evidence type="ECO:0000313" key="3">
    <source>
        <dbReference type="EMBL" id="RVW18995.1"/>
    </source>
</evidence>
<reference evidence="3 4" key="1">
    <citation type="journal article" date="2018" name="PLoS Genet.">
        <title>Population sequencing reveals clonal diversity and ancestral inbreeding in the grapevine cultivar Chardonnay.</title>
        <authorList>
            <person name="Roach M.J."/>
            <person name="Johnson D.L."/>
            <person name="Bohlmann J."/>
            <person name="van Vuuren H.J."/>
            <person name="Jones S.J."/>
            <person name="Pretorius I.S."/>
            <person name="Schmidt S.A."/>
            <person name="Borneman A.R."/>
        </authorList>
    </citation>
    <scope>NUCLEOTIDE SEQUENCE [LARGE SCALE GENOMIC DNA]</scope>
    <source>
        <strain evidence="4">cv. Chardonnay</strain>
        <tissue evidence="3">Leaf</tissue>
    </source>
</reference>
<comment type="caution">
    <text evidence="3">The sequence shown here is derived from an EMBL/GenBank/DDBJ whole genome shotgun (WGS) entry which is preliminary data.</text>
</comment>
<dbReference type="InterPro" id="IPR036875">
    <property type="entry name" value="Znf_CCHC_sf"/>
</dbReference>
<gene>
    <name evidence="3" type="primary">RE1_677</name>
    <name evidence="3" type="ORF">CK203_099784</name>
</gene>
<dbReference type="InterPro" id="IPR054722">
    <property type="entry name" value="PolX-like_BBD"/>
</dbReference>
<feature type="region of interest" description="Disordered" evidence="1">
    <location>
        <begin position="198"/>
        <end position="239"/>
    </location>
</feature>
<accession>A0A438C6W9</accession>
<organism evidence="3 4">
    <name type="scientific">Vitis vinifera</name>
    <name type="common">Grape</name>
    <dbReference type="NCBI Taxonomy" id="29760"/>
    <lineage>
        <taxon>Eukaryota</taxon>
        <taxon>Viridiplantae</taxon>
        <taxon>Streptophyta</taxon>
        <taxon>Embryophyta</taxon>
        <taxon>Tracheophyta</taxon>
        <taxon>Spermatophyta</taxon>
        <taxon>Magnoliopsida</taxon>
        <taxon>eudicotyledons</taxon>
        <taxon>Gunneridae</taxon>
        <taxon>Pentapetalae</taxon>
        <taxon>rosids</taxon>
        <taxon>Vitales</taxon>
        <taxon>Vitaceae</taxon>
        <taxon>Viteae</taxon>
        <taxon>Vitis</taxon>
    </lineage>
</organism>
<sequence length="419" mass="46547">MAAISASTTDSPIITINASTTINEKLTPSTFPQWRAQFEALLIGYDLIDFVTDKLILHTILASTSTTITPLLAAYKTSHEAWTTLNRLYAGKSWMLAMQLKEDLTLSTCGTRTVTEFLHGIKVIADELAIINHPILDDDLTLYILNGLGPEFREIAAPICARETSLKFKEIHDLLVGHESYLLRLENQSAATFVPTAHYSHQQEGASGQHKPSPKSSSNKTRNNNWHHKNGPSNSGHRKFKPKCQWCDQMGHTDKNCPKMSSPDFTANCAASSQGKNHKCLVDLATSHNMITDLSNLSINSEYDGTDEVVIGDGLGLPVSHIGSLSFASSNRVFHLHDTLCVPTIQKNLISVHHFTKHNNVYLEFYPTYFLVKDRITGAILLKGECEDGVYPFSEHLPPNSKNVIAYVHERTTPDGWHN</sequence>
<protein>
    <submittedName>
        <fullName evidence="3">Retrovirus-related Pol polyprotein from transposon RE1</fullName>
    </submittedName>
</protein>
<proteinExistence type="predicted"/>